<proteinExistence type="predicted"/>
<dbReference type="GeneID" id="84592417"/>
<dbReference type="KEGG" id="ang:An11g10420"/>
<protein>
    <submittedName>
        <fullName evidence="1">Uncharacterized protein</fullName>
    </submittedName>
</protein>
<name>A0AAJ8C1I3_ASPNG</name>
<reference evidence="1" key="2">
    <citation type="submission" date="2025-08" db="UniProtKB">
        <authorList>
            <consortium name="RefSeq"/>
        </authorList>
    </citation>
    <scope>IDENTIFICATION</scope>
</reference>
<reference evidence="1" key="1">
    <citation type="submission" date="2025-02" db="EMBL/GenBank/DDBJ databases">
        <authorList>
            <consortium name="NCBI Genome Project"/>
        </authorList>
    </citation>
    <scope>NUCLEOTIDE SEQUENCE</scope>
</reference>
<sequence length="207" mass="22067">MPGACNNTGYQDTGVSGLYGGPYNPRPAPQPPSFPGGILTLAAIMQARCIYSVHDLRDGRVIPALGGHVIIKPGGVGWAAFTAITINGGAERPDTTRQMFLMHPGCTCSINLSGGRCVGWLSLVLHAASVCEWQGDVCLRRGHHAKPPDTTILTYYPHTIYYSHYLPFIGSRISTQPTTRGKLKSGAGATFLIIGSRLTSPSFALWG</sequence>
<accession>A0AAJ8C1I3</accession>
<organism evidence="1">
    <name type="scientific">Aspergillus niger</name>
    <dbReference type="NCBI Taxonomy" id="5061"/>
    <lineage>
        <taxon>Eukaryota</taxon>
        <taxon>Fungi</taxon>
        <taxon>Dikarya</taxon>
        <taxon>Ascomycota</taxon>
        <taxon>Pezizomycotina</taxon>
        <taxon>Eurotiomycetes</taxon>
        <taxon>Eurotiomycetidae</taxon>
        <taxon>Eurotiales</taxon>
        <taxon>Aspergillaceae</taxon>
        <taxon>Aspergillus</taxon>
        <taxon>Aspergillus subgen. Circumdati</taxon>
    </lineage>
</organism>
<dbReference type="VEuPathDB" id="FungiDB:An11g10420"/>
<gene>
    <name evidence="1" type="ORF">An11g10420</name>
</gene>
<evidence type="ECO:0000313" key="1">
    <source>
        <dbReference type="RefSeq" id="XP_059606416.1"/>
    </source>
</evidence>
<dbReference type="AlphaFoldDB" id="A0AAJ8C1I3"/>
<dbReference type="RefSeq" id="XP_059606416.1">
    <property type="nucleotide sequence ID" value="XM_059750553.1"/>
</dbReference>